<feature type="domain" description="HTH tetR-type" evidence="3">
    <location>
        <begin position="14"/>
        <end position="74"/>
    </location>
</feature>
<dbReference type="EMBL" id="JAAEDL010000008">
    <property type="protein sequence ID" value="MBR0680885.1"/>
    <property type="molecule type" value="Genomic_DNA"/>
</dbReference>
<feature type="DNA-binding region" description="H-T-H motif" evidence="2">
    <location>
        <begin position="37"/>
        <end position="56"/>
    </location>
</feature>
<gene>
    <name evidence="4" type="ORF">GXW74_10330</name>
</gene>
<sequence length="213" mass="24311">MPKKPGPQRQARGRQRIEKILDAADQVIQRQDAIELSLQEVAQQAQLPPASLYHYFPTSQSLLMELARRYHAAFEVLAARRIDHDRLTHWSDLCAFHADLSLRFYHAHPVAMRLFLGTQGGWEIRAADLATNRRIGSLYYRKLVQHFIVAESRVLEDAFDVSVTISDAIWALSFARSGAVEPRMAAEALRARLAYLRLYVGEYAEKRARPLDG</sequence>
<comment type="caution">
    <text evidence="4">The sequence shown here is derived from an EMBL/GenBank/DDBJ whole genome shotgun (WGS) entry which is preliminary data.</text>
</comment>
<dbReference type="Proteomes" id="UP001138709">
    <property type="component" value="Unassembled WGS sequence"/>
</dbReference>
<evidence type="ECO:0000256" key="1">
    <source>
        <dbReference type="ARBA" id="ARBA00023125"/>
    </source>
</evidence>
<dbReference type="Pfam" id="PF00440">
    <property type="entry name" value="TetR_N"/>
    <property type="match status" value="1"/>
</dbReference>
<accession>A0A9X9XAZ9</accession>
<evidence type="ECO:0000313" key="5">
    <source>
        <dbReference type="Proteomes" id="UP001138709"/>
    </source>
</evidence>
<dbReference type="PROSITE" id="PS50977">
    <property type="entry name" value="HTH_TETR_2"/>
    <property type="match status" value="1"/>
</dbReference>
<protein>
    <submittedName>
        <fullName evidence="4">TetR/AcrR family transcriptional regulator</fullName>
    </submittedName>
</protein>
<organism evidence="4 5">
    <name type="scientific">Neoroseomonas eburnea</name>
    <dbReference type="NCBI Taxonomy" id="1346889"/>
    <lineage>
        <taxon>Bacteria</taxon>
        <taxon>Pseudomonadati</taxon>
        <taxon>Pseudomonadota</taxon>
        <taxon>Alphaproteobacteria</taxon>
        <taxon>Acetobacterales</taxon>
        <taxon>Acetobacteraceae</taxon>
        <taxon>Neoroseomonas</taxon>
    </lineage>
</organism>
<dbReference type="Gene3D" id="1.10.357.10">
    <property type="entry name" value="Tetracycline Repressor, domain 2"/>
    <property type="match status" value="1"/>
</dbReference>
<dbReference type="InterPro" id="IPR009057">
    <property type="entry name" value="Homeodomain-like_sf"/>
</dbReference>
<keyword evidence="1 2" id="KW-0238">DNA-binding</keyword>
<name>A0A9X9XAZ9_9PROT</name>
<keyword evidence="5" id="KW-1185">Reference proteome</keyword>
<evidence type="ECO:0000259" key="3">
    <source>
        <dbReference type="PROSITE" id="PS50977"/>
    </source>
</evidence>
<dbReference type="GO" id="GO:0003677">
    <property type="term" value="F:DNA binding"/>
    <property type="evidence" value="ECO:0007669"/>
    <property type="project" value="UniProtKB-UniRule"/>
</dbReference>
<proteinExistence type="predicted"/>
<evidence type="ECO:0000313" key="4">
    <source>
        <dbReference type="EMBL" id="MBR0680885.1"/>
    </source>
</evidence>
<dbReference type="SUPFAM" id="SSF46689">
    <property type="entry name" value="Homeodomain-like"/>
    <property type="match status" value="1"/>
</dbReference>
<reference evidence="4" key="2">
    <citation type="journal article" date="2021" name="Syst. Appl. Microbiol.">
        <title>Roseomonas hellenica sp. nov., isolated from roots of wild-growing Alkanna tinctoria.</title>
        <authorList>
            <person name="Rat A."/>
            <person name="Naranjo H.D."/>
            <person name="Lebbe L."/>
            <person name="Cnockaert M."/>
            <person name="Krigas N."/>
            <person name="Grigoriadou K."/>
            <person name="Maloupa E."/>
            <person name="Willems A."/>
        </authorList>
    </citation>
    <scope>NUCLEOTIDE SEQUENCE</scope>
    <source>
        <strain evidence="4">LMG 31228</strain>
    </source>
</reference>
<evidence type="ECO:0000256" key="2">
    <source>
        <dbReference type="PROSITE-ProRule" id="PRU00335"/>
    </source>
</evidence>
<dbReference type="AlphaFoldDB" id="A0A9X9XAZ9"/>
<dbReference type="InterPro" id="IPR001647">
    <property type="entry name" value="HTH_TetR"/>
</dbReference>
<reference evidence="4" key="1">
    <citation type="submission" date="2020-01" db="EMBL/GenBank/DDBJ databases">
        <authorList>
            <person name="Rat A."/>
        </authorList>
    </citation>
    <scope>NUCLEOTIDE SEQUENCE</scope>
    <source>
        <strain evidence="4">LMG 31228</strain>
    </source>
</reference>